<comment type="caution">
    <text evidence="2">The sequence shown here is derived from an EMBL/GenBank/DDBJ whole genome shotgun (WGS) entry which is preliminary data.</text>
</comment>
<dbReference type="AlphaFoldDB" id="A0A1G4HYT0"/>
<accession>A0A1G4HYT0</accession>
<dbReference type="Proteomes" id="UP000195570">
    <property type="component" value="Unassembled WGS sequence"/>
</dbReference>
<keyword evidence="3" id="KW-1185">Reference proteome</keyword>
<evidence type="ECO:0000313" key="2">
    <source>
        <dbReference type="EMBL" id="SCU64462.1"/>
    </source>
</evidence>
<reference evidence="2" key="1">
    <citation type="submission" date="2016-09" db="EMBL/GenBank/DDBJ databases">
        <authorList>
            <person name="Hebert L."/>
            <person name="Moumen B."/>
        </authorList>
    </citation>
    <scope>NUCLEOTIDE SEQUENCE [LARGE SCALE GENOMIC DNA]</scope>
    <source>
        <strain evidence="2">OVI</strain>
    </source>
</reference>
<evidence type="ECO:0000313" key="3">
    <source>
        <dbReference type="Proteomes" id="UP000195570"/>
    </source>
</evidence>
<protein>
    <submittedName>
        <fullName evidence="2">Uncharacterized protein</fullName>
    </submittedName>
</protein>
<organism evidence="2 3">
    <name type="scientific">Trypanosoma equiperdum</name>
    <dbReference type="NCBI Taxonomy" id="5694"/>
    <lineage>
        <taxon>Eukaryota</taxon>
        <taxon>Discoba</taxon>
        <taxon>Euglenozoa</taxon>
        <taxon>Kinetoplastea</taxon>
        <taxon>Metakinetoplastina</taxon>
        <taxon>Trypanosomatida</taxon>
        <taxon>Trypanosomatidae</taxon>
        <taxon>Trypanosoma</taxon>
    </lineage>
</organism>
<dbReference type="GeneID" id="92382790"/>
<gene>
    <name evidence="2" type="ORF">TEOVI_000885600</name>
</gene>
<sequence length="127" mass="14340">MGRGFGRGLRVAIVTHAQGKNTGKKTPRGLRGSRQIKRKRFQQKHDDQLKLEESMGLGPVTKRVAEKPLAQQIAAVQFPHVINKRQKGFKQLRKQIIHGVKSIRRRHAERKRKQAGNSDPARGHASS</sequence>
<name>A0A1G4HYT0_TRYEQ</name>
<feature type="compositionally biased region" description="Basic residues" evidence="1">
    <location>
        <begin position="101"/>
        <end position="114"/>
    </location>
</feature>
<feature type="region of interest" description="Disordered" evidence="1">
    <location>
        <begin position="101"/>
        <end position="127"/>
    </location>
</feature>
<dbReference type="EMBL" id="CZPT02000067">
    <property type="protein sequence ID" value="SCU64462.1"/>
    <property type="molecule type" value="Genomic_DNA"/>
</dbReference>
<evidence type="ECO:0000256" key="1">
    <source>
        <dbReference type="SAM" id="MobiDB-lite"/>
    </source>
</evidence>
<dbReference type="VEuPathDB" id="TriTrypDB:TEOVI_000885600"/>
<dbReference type="RefSeq" id="XP_067076224.1">
    <property type="nucleotide sequence ID" value="XM_067220123.1"/>
</dbReference>
<feature type="region of interest" description="Disordered" evidence="1">
    <location>
        <begin position="19"/>
        <end position="47"/>
    </location>
</feature>
<proteinExistence type="predicted"/>